<evidence type="ECO:0000256" key="1">
    <source>
        <dbReference type="SAM" id="MobiDB-lite"/>
    </source>
</evidence>
<dbReference type="EMBL" id="HF935685">
    <property type="protein sequence ID" value="CCX12255.1"/>
    <property type="molecule type" value="Genomic_DNA"/>
</dbReference>
<evidence type="ECO:0000313" key="2">
    <source>
        <dbReference type="EMBL" id="CCX12255.1"/>
    </source>
</evidence>
<name>U4L714_PYROM</name>
<dbReference type="AlphaFoldDB" id="U4L714"/>
<keyword evidence="3" id="KW-1185">Reference proteome</keyword>
<organism evidence="2 3">
    <name type="scientific">Pyronema omphalodes (strain CBS 100304)</name>
    <name type="common">Pyronema confluens</name>
    <dbReference type="NCBI Taxonomy" id="1076935"/>
    <lineage>
        <taxon>Eukaryota</taxon>
        <taxon>Fungi</taxon>
        <taxon>Dikarya</taxon>
        <taxon>Ascomycota</taxon>
        <taxon>Pezizomycotina</taxon>
        <taxon>Pezizomycetes</taxon>
        <taxon>Pezizales</taxon>
        <taxon>Pyronemataceae</taxon>
        <taxon>Pyronema</taxon>
    </lineage>
</organism>
<proteinExistence type="predicted"/>
<feature type="region of interest" description="Disordered" evidence="1">
    <location>
        <begin position="1"/>
        <end position="139"/>
    </location>
</feature>
<gene>
    <name evidence="2" type="ORF">PCON_11849</name>
</gene>
<accession>U4L714</accession>
<reference evidence="2 3" key="1">
    <citation type="journal article" date="2013" name="PLoS Genet.">
        <title>The genome and development-dependent transcriptomes of Pyronema confluens: a window into fungal evolution.</title>
        <authorList>
            <person name="Traeger S."/>
            <person name="Altegoer F."/>
            <person name="Freitag M."/>
            <person name="Gabaldon T."/>
            <person name="Kempken F."/>
            <person name="Kumar A."/>
            <person name="Marcet-Houben M."/>
            <person name="Poggeler S."/>
            <person name="Stajich J.E."/>
            <person name="Nowrousian M."/>
        </authorList>
    </citation>
    <scope>NUCLEOTIDE SEQUENCE [LARGE SCALE GENOMIC DNA]</scope>
    <source>
        <strain evidence="3">CBS 100304</strain>
        <tissue evidence="2">Vegetative mycelium</tissue>
    </source>
</reference>
<evidence type="ECO:0000313" key="3">
    <source>
        <dbReference type="Proteomes" id="UP000018144"/>
    </source>
</evidence>
<sequence>MSSNEERPQTKTRRHPLTGDTIEEADLDHVQELKGLATRAHHNRENPGESPYPDSKQASSAPSKPEYSKQEANTKVSYDASGNKIEEHDGQGSLPIRALYNEDDDSSRTYSGTVPDDRGEARAKAAKAKSEARQPEARP</sequence>
<protein>
    <submittedName>
        <fullName evidence="2">Uncharacterized protein</fullName>
    </submittedName>
</protein>
<feature type="compositionally biased region" description="Basic and acidic residues" evidence="1">
    <location>
        <begin position="115"/>
        <end position="139"/>
    </location>
</feature>
<dbReference type="Proteomes" id="UP000018144">
    <property type="component" value="Unassembled WGS sequence"/>
</dbReference>